<feature type="signal peptide" evidence="5">
    <location>
        <begin position="1"/>
        <end position="27"/>
    </location>
</feature>
<keyword evidence="3 5" id="KW-0732">Signal</keyword>
<gene>
    <name evidence="8" type="ORF">PQG83_02930</name>
</gene>
<dbReference type="RefSeq" id="WP_312746624.1">
    <property type="nucleotide sequence ID" value="NZ_CP116968.1"/>
</dbReference>
<evidence type="ECO:0000313" key="8">
    <source>
        <dbReference type="EMBL" id="WNM62719.1"/>
    </source>
</evidence>
<dbReference type="PANTHER" id="PTHR35936:SF38">
    <property type="entry name" value="GLUTAMINE-BINDING PERIPLASMIC PROTEIN"/>
    <property type="match status" value="1"/>
</dbReference>
<dbReference type="GO" id="GO:0030313">
    <property type="term" value="C:cell envelope"/>
    <property type="evidence" value="ECO:0007669"/>
    <property type="project" value="UniProtKB-SubCell"/>
</dbReference>
<dbReference type="AlphaFoldDB" id="A0AA96GRF9"/>
<dbReference type="PANTHER" id="PTHR35936">
    <property type="entry name" value="MEMBRANE-BOUND LYTIC MUREIN TRANSGLYCOSYLASE F"/>
    <property type="match status" value="1"/>
</dbReference>
<name>A0AA96GRF9_9BACT</name>
<feature type="chain" id="PRO_5041645743" evidence="5">
    <location>
        <begin position="28"/>
        <end position="291"/>
    </location>
</feature>
<keyword evidence="9" id="KW-1185">Reference proteome</keyword>
<dbReference type="SMART" id="SM00079">
    <property type="entry name" value="PBPe"/>
    <property type="match status" value="1"/>
</dbReference>
<evidence type="ECO:0000259" key="7">
    <source>
        <dbReference type="SMART" id="SM00079"/>
    </source>
</evidence>
<dbReference type="PROSITE" id="PS01039">
    <property type="entry name" value="SBP_BACTERIAL_3"/>
    <property type="match status" value="1"/>
</dbReference>
<dbReference type="Pfam" id="PF00497">
    <property type="entry name" value="SBP_bac_3"/>
    <property type="match status" value="1"/>
</dbReference>
<accession>A0AA96GRF9</accession>
<sequence length="291" mass="32314">MHTHQRSFGTLLNCFAAVLYWSLVALAAARAELPAKSPSSTSPDSQPGTLQHVIESKRLRVGVSLFPPWTLRDRNDQLTGFEIDIARQLAKDLGVQAEFHVFEWQNIVPALLDRKIDIITAGMVITPQRALKVNFSDPYDSAGIGLVTNIPLTKSFRGPQDLNQPEVVITAVTGTVAEDLARRVFPKATIRTFASSQDAIQALTSGKVHGYVEHEPITTFVALEHPKTVDEPLSKPLLETKTGFAVNKGDPDFIHFLNAWIISHNADTWLDSAHKYWFEGVEWRKQVGTKP</sequence>
<evidence type="ECO:0000256" key="1">
    <source>
        <dbReference type="ARBA" id="ARBA00004196"/>
    </source>
</evidence>
<comment type="subcellular location">
    <subcellularLocation>
        <location evidence="1">Cell envelope</location>
    </subcellularLocation>
</comment>
<dbReference type="InterPro" id="IPR018313">
    <property type="entry name" value="SBP_3_CS"/>
</dbReference>
<dbReference type="GO" id="GO:0016020">
    <property type="term" value="C:membrane"/>
    <property type="evidence" value="ECO:0007669"/>
    <property type="project" value="InterPro"/>
</dbReference>
<dbReference type="GO" id="GO:0015276">
    <property type="term" value="F:ligand-gated monoatomic ion channel activity"/>
    <property type="evidence" value="ECO:0007669"/>
    <property type="project" value="InterPro"/>
</dbReference>
<dbReference type="InterPro" id="IPR001638">
    <property type="entry name" value="Solute-binding_3/MltF_N"/>
</dbReference>
<feature type="domain" description="Solute-binding protein family 3/N-terminal" evidence="6">
    <location>
        <begin position="58"/>
        <end position="281"/>
    </location>
</feature>
<dbReference type="Gene3D" id="3.40.190.10">
    <property type="entry name" value="Periplasmic binding protein-like II"/>
    <property type="match status" value="2"/>
</dbReference>
<evidence type="ECO:0000256" key="4">
    <source>
        <dbReference type="RuleBase" id="RU003744"/>
    </source>
</evidence>
<comment type="similarity">
    <text evidence="2 4">Belongs to the bacterial solute-binding protein 3 family.</text>
</comment>
<evidence type="ECO:0000313" key="9">
    <source>
        <dbReference type="Proteomes" id="UP001302494"/>
    </source>
</evidence>
<dbReference type="SUPFAM" id="SSF53850">
    <property type="entry name" value="Periplasmic binding protein-like II"/>
    <property type="match status" value="1"/>
</dbReference>
<feature type="domain" description="Ionotropic glutamate receptor C-terminal" evidence="7">
    <location>
        <begin position="58"/>
        <end position="280"/>
    </location>
</feature>
<evidence type="ECO:0000256" key="5">
    <source>
        <dbReference type="SAM" id="SignalP"/>
    </source>
</evidence>
<dbReference type="SMART" id="SM00062">
    <property type="entry name" value="PBPb"/>
    <property type="match status" value="1"/>
</dbReference>
<reference evidence="8 9" key="1">
    <citation type="submission" date="2023-01" db="EMBL/GenBank/DDBJ databases">
        <title>Cultivation and genomic characterization of new, ubiquitous marine nitrite-oxidizing bacteria from the Nitrospirales.</title>
        <authorList>
            <person name="Mueller A.J."/>
            <person name="Daebeler A."/>
            <person name="Herbold C.W."/>
            <person name="Kirkegaard R.H."/>
            <person name="Daims H."/>
        </authorList>
    </citation>
    <scope>NUCLEOTIDE SEQUENCE [LARGE SCALE GENOMIC DNA]</scope>
    <source>
        <strain evidence="8 9">DK</strain>
    </source>
</reference>
<dbReference type="InterPro" id="IPR001320">
    <property type="entry name" value="Iontro_rcpt_C"/>
</dbReference>
<dbReference type="KEGG" id="nneo:PQG83_02930"/>
<organism evidence="8 9">
    <name type="scientific">Candidatus Nitrospira neomarina</name>
    <dbReference type="NCBI Taxonomy" id="3020899"/>
    <lineage>
        <taxon>Bacteria</taxon>
        <taxon>Pseudomonadati</taxon>
        <taxon>Nitrospirota</taxon>
        <taxon>Nitrospiria</taxon>
        <taxon>Nitrospirales</taxon>
        <taxon>Nitrospiraceae</taxon>
        <taxon>Nitrospira</taxon>
    </lineage>
</organism>
<evidence type="ECO:0000259" key="6">
    <source>
        <dbReference type="SMART" id="SM00062"/>
    </source>
</evidence>
<evidence type="ECO:0000256" key="2">
    <source>
        <dbReference type="ARBA" id="ARBA00010333"/>
    </source>
</evidence>
<dbReference type="Proteomes" id="UP001302494">
    <property type="component" value="Chromosome"/>
</dbReference>
<protein>
    <submittedName>
        <fullName evidence="8">Transporter substrate-binding domain-containing protein</fullName>
    </submittedName>
</protein>
<evidence type="ECO:0000256" key="3">
    <source>
        <dbReference type="ARBA" id="ARBA00022729"/>
    </source>
</evidence>
<proteinExistence type="inferred from homology"/>
<dbReference type="EMBL" id="CP116968">
    <property type="protein sequence ID" value="WNM62719.1"/>
    <property type="molecule type" value="Genomic_DNA"/>
</dbReference>